<dbReference type="InterPro" id="IPR011051">
    <property type="entry name" value="RmlC_Cupin_sf"/>
</dbReference>
<comment type="subunit">
    <text evidence="1">Homodimer.</text>
</comment>
<dbReference type="InterPro" id="IPR024060">
    <property type="entry name" value="Ureidoglycolate_lyase_dom_sf"/>
</dbReference>
<keyword evidence="6" id="KW-1185">Reference proteome</keyword>
<evidence type="ECO:0000256" key="4">
    <source>
        <dbReference type="ARBA" id="ARBA00047684"/>
    </source>
</evidence>
<keyword evidence="2" id="KW-0659">Purine metabolism</keyword>
<dbReference type="GO" id="GO:0016829">
    <property type="term" value="F:lyase activity"/>
    <property type="evidence" value="ECO:0007669"/>
    <property type="project" value="UniProtKB-KW"/>
</dbReference>
<name>A0ABP9MYN4_9GAMM</name>
<dbReference type="EMBL" id="BAABHY010000001">
    <property type="protein sequence ID" value="GAA5104489.1"/>
    <property type="molecule type" value="Genomic_DNA"/>
</dbReference>
<comment type="caution">
    <text evidence="5">The sequence shown here is derived from an EMBL/GenBank/DDBJ whole genome shotgun (WGS) entry which is preliminary data.</text>
</comment>
<dbReference type="InterPro" id="IPR007247">
    <property type="entry name" value="Ureidogly_lyase"/>
</dbReference>
<comment type="catalytic activity">
    <reaction evidence="4">
        <text>(S)-ureidoglycolate = urea + glyoxylate</text>
        <dbReference type="Rhea" id="RHEA:11304"/>
        <dbReference type="ChEBI" id="CHEBI:16199"/>
        <dbReference type="ChEBI" id="CHEBI:36655"/>
        <dbReference type="ChEBI" id="CHEBI:57296"/>
        <dbReference type="EC" id="4.3.2.3"/>
    </reaction>
</comment>
<organism evidence="5 6">
    <name type="scientific">Orbus sasakiae</name>
    <dbReference type="NCBI Taxonomy" id="1078475"/>
    <lineage>
        <taxon>Bacteria</taxon>
        <taxon>Pseudomonadati</taxon>
        <taxon>Pseudomonadota</taxon>
        <taxon>Gammaproteobacteria</taxon>
        <taxon>Orbales</taxon>
        <taxon>Orbaceae</taxon>
        <taxon>Orbus</taxon>
    </lineage>
</organism>
<sequence>MKTLLVEPLTAENFSKFGEVIETCKRHAHFINQGQTERFHALARINIKNEHSLISIFRTKHLNFPIVIPMLERHALGSQAIYPINQKPFLVVVAEQGDNIDLSTVRAFITNGKQGVNYFAGTWHAPTIALESTTDMLVVDRGGADNCEEQILDTPFVINAIELVTEKHA</sequence>
<evidence type="ECO:0000313" key="5">
    <source>
        <dbReference type="EMBL" id="GAA5104489.1"/>
    </source>
</evidence>
<proteinExistence type="predicted"/>
<gene>
    <name evidence="5" type="ORF">GCM10023211_02220</name>
</gene>
<protein>
    <submittedName>
        <fullName evidence="5">Ureidoglycolate lyase</fullName>
    </submittedName>
</protein>
<dbReference type="PANTHER" id="PTHR21221">
    <property type="entry name" value="UREIDOGLYCOLATE HYDROLASE"/>
    <property type="match status" value="1"/>
</dbReference>
<evidence type="ECO:0000256" key="2">
    <source>
        <dbReference type="ARBA" id="ARBA00022631"/>
    </source>
</evidence>
<dbReference type="CDD" id="cd20298">
    <property type="entry name" value="cupin_UAH"/>
    <property type="match status" value="1"/>
</dbReference>
<dbReference type="SUPFAM" id="SSF51182">
    <property type="entry name" value="RmlC-like cupins"/>
    <property type="match status" value="1"/>
</dbReference>
<reference evidence="6" key="1">
    <citation type="journal article" date="2019" name="Int. J. Syst. Evol. Microbiol.">
        <title>The Global Catalogue of Microorganisms (GCM) 10K type strain sequencing project: providing services to taxonomists for standard genome sequencing and annotation.</title>
        <authorList>
            <consortium name="The Broad Institute Genomics Platform"/>
            <consortium name="The Broad Institute Genome Sequencing Center for Infectious Disease"/>
            <person name="Wu L."/>
            <person name="Ma J."/>
        </authorList>
    </citation>
    <scope>NUCLEOTIDE SEQUENCE [LARGE SCALE GENOMIC DNA]</scope>
    <source>
        <strain evidence="6">JCM 18050</strain>
    </source>
</reference>
<dbReference type="Pfam" id="PF04115">
    <property type="entry name" value="Ureidogly_lyase"/>
    <property type="match status" value="1"/>
</dbReference>
<keyword evidence="3 5" id="KW-0456">Lyase</keyword>
<accession>A0ABP9MYN4</accession>
<dbReference type="PANTHER" id="PTHR21221:SF1">
    <property type="entry name" value="UREIDOGLYCOLATE LYASE"/>
    <property type="match status" value="1"/>
</dbReference>
<dbReference type="RefSeq" id="WP_345487853.1">
    <property type="nucleotide sequence ID" value="NZ_BAABHY010000001.1"/>
</dbReference>
<dbReference type="Gene3D" id="2.60.120.480">
    <property type="entry name" value="Ureidoglycolate hydrolase"/>
    <property type="match status" value="1"/>
</dbReference>
<evidence type="ECO:0000313" key="6">
    <source>
        <dbReference type="Proteomes" id="UP001500171"/>
    </source>
</evidence>
<dbReference type="Proteomes" id="UP001500171">
    <property type="component" value="Unassembled WGS sequence"/>
</dbReference>
<dbReference type="InterPro" id="IPR047233">
    <property type="entry name" value="UAH_cupin"/>
</dbReference>
<evidence type="ECO:0000256" key="1">
    <source>
        <dbReference type="ARBA" id="ARBA00011738"/>
    </source>
</evidence>
<dbReference type="PIRSF" id="PIRSF017306">
    <property type="entry name" value="Ureidogly_hydro"/>
    <property type="match status" value="1"/>
</dbReference>
<evidence type="ECO:0000256" key="3">
    <source>
        <dbReference type="ARBA" id="ARBA00023239"/>
    </source>
</evidence>